<evidence type="ECO:0000313" key="1">
    <source>
        <dbReference type="EMBL" id="MBC6112634.1"/>
    </source>
</evidence>
<gene>
    <name evidence="1" type="ORF">H7U22_19600</name>
</gene>
<dbReference type="EMBL" id="JACRYL010000023">
    <property type="protein sequence ID" value="MBC6112634.1"/>
    <property type="molecule type" value="Genomic_DNA"/>
</dbReference>
<dbReference type="RefSeq" id="WP_187073053.1">
    <property type="nucleotide sequence ID" value="NZ_JACRYL010000023.1"/>
</dbReference>
<proteinExistence type="predicted"/>
<reference evidence="1 2" key="1">
    <citation type="submission" date="2020-08" db="EMBL/GenBank/DDBJ databases">
        <authorList>
            <person name="Sun Q."/>
            <person name="Inoue M."/>
        </authorList>
    </citation>
    <scope>NUCLEOTIDE SEQUENCE [LARGE SCALE GENOMIC DNA]</scope>
    <source>
        <strain evidence="1 2">CCM 8938</strain>
    </source>
</reference>
<keyword evidence="2" id="KW-1185">Reference proteome</keyword>
<dbReference type="Proteomes" id="UP000652755">
    <property type="component" value="Unassembled WGS sequence"/>
</dbReference>
<comment type="caution">
    <text evidence="1">The sequence shown here is derived from an EMBL/GenBank/DDBJ whole genome shotgun (WGS) entry which is preliminary data.</text>
</comment>
<sequence length="169" mass="19092">MEKFTFQGNINLPVEQIDLYDWLINITENDYKSFSKAHRALGLTKIDGVEGMINVESIGGNLLVQHYKIQERQNHLLTLYSQKSDAYLFHLVKVAVGVEWKMSVKKKDGASSVFSCEIGVAYPNKLLKIASLLVAGRYFLRKHINEEGPLFAKSIEQKFGKCVGLAELL</sequence>
<protein>
    <recommendedName>
        <fullName evidence="3">Polyketide cyclase / dehydrase and lipid transport</fullName>
    </recommendedName>
</protein>
<name>A0ABR7KWY7_9SPHI</name>
<accession>A0ABR7KWY7</accession>
<evidence type="ECO:0008006" key="3">
    <source>
        <dbReference type="Google" id="ProtNLM"/>
    </source>
</evidence>
<organism evidence="1 2">
    <name type="scientific">Pedobacter fastidiosus</name>
    <dbReference type="NCBI Taxonomy" id="2765361"/>
    <lineage>
        <taxon>Bacteria</taxon>
        <taxon>Pseudomonadati</taxon>
        <taxon>Bacteroidota</taxon>
        <taxon>Sphingobacteriia</taxon>
        <taxon>Sphingobacteriales</taxon>
        <taxon>Sphingobacteriaceae</taxon>
        <taxon>Pedobacter</taxon>
    </lineage>
</organism>
<evidence type="ECO:0000313" key="2">
    <source>
        <dbReference type="Proteomes" id="UP000652755"/>
    </source>
</evidence>